<dbReference type="Proteomes" id="UP000000245">
    <property type="component" value="Plasmid pACRY01"/>
</dbReference>
<evidence type="ECO:0000256" key="1">
    <source>
        <dbReference type="ARBA" id="ARBA00004651"/>
    </source>
</evidence>
<dbReference type="InterPro" id="IPR015414">
    <property type="entry name" value="TMEM64"/>
</dbReference>
<dbReference type="AlphaFoldDB" id="A5FTH2"/>
<feature type="transmembrane region" description="Helical" evidence="6">
    <location>
        <begin position="201"/>
        <end position="219"/>
    </location>
</feature>
<feature type="domain" description="VTT" evidence="7">
    <location>
        <begin position="75"/>
        <end position="192"/>
    </location>
</feature>
<dbReference type="PANTHER" id="PTHR12677">
    <property type="entry name" value="GOLGI APPARATUS MEMBRANE PROTEIN TVP38-RELATED"/>
    <property type="match status" value="1"/>
</dbReference>
<sequence>MVQGNKPNPARLRIVLAFGALGLFAVAGVVALAAGLSFHGLTASPDAIVRIIRSWGAWGALAAISLMIAHSFLPLPAEVIAVANGMIFGPVWGTVITWTGAMLGAWAAFGLARLFGRPLVETFVPARYRHTLDDWAETRGAIPLLILRLIPIVAFNLINYAVGLARISWWTFTWTTGLGILPMTLLMVVLGDRLASVSGEAGLVVLAGVLLAWLAVKLLRKRLPPHRPGRRSPARPRSGS</sequence>
<dbReference type="EMBL" id="CP000689">
    <property type="protein sequence ID" value="ABQ28904.1"/>
    <property type="molecule type" value="Genomic_DNA"/>
</dbReference>
<comment type="similarity">
    <text evidence="6">Belongs to the TVP38/TMEM64 family.</text>
</comment>
<accession>A5FTH2</accession>
<keyword evidence="3 6" id="KW-0812">Transmembrane</keyword>
<evidence type="ECO:0000256" key="2">
    <source>
        <dbReference type="ARBA" id="ARBA00022475"/>
    </source>
</evidence>
<feature type="transmembrane region" description="Helical" evidence="6">
    <location>
        <begin position="87"/>
        <end position="109"/>
    </location>
</feature>
<keyword evidence="2 6" id="KW-1003">Cell membrane</keyword>
<name>A5FTH2_ACICJ</name>
<keyword evidence="4 6" id="KW-1133">Transmembrane helix</keyword>
<protein>
    <recommendedName>
        <fullName evidence="6">TVP38/TMEM64 family membrane protein</fullName>
    </recommendedName>
</protein>
<organism evidence="8 9">
    <name type="scientific">Acidiphilium cryptum (strain JF-5)</name>
    <dbReference type="NCBI Taxonomy" id="349163"/>
    <lineage>
        <taxon>Bacteria</taxon>
        <taxon>Pseudomonadati</taxon>
        <taxon>Pseudomonadota</taxon>
        <taxon>Alphaproteobacteria</taxon>
        <taxon>Acetobacterales</taxon>
        <taxon>Acidocellaceae</taxon>
        <taxon>Acidiphilium</taxon>
    </lineage>
</organism>
<evidence type="ECO:0000256" key="5">
    <source>
        <dbReference type="ARBA" id="ARBA00023136"/>
    </source>
</evidence>
<dbReference type="PANTHER" id="PTHR12677:SF59">
    <property type="entry name" value="GOLGI APPARATUS MEMBRANE PROTEIN TVP38-RELATED"/>
    <property type="match status" value="1"/>
</dbReference>
<geneLocation type="plasmid" evidence="8 9">
    <name>pACRY01</name>
</geneLocation>
<keyword evidence="9" id="KW-1185">Reference proteome</keyword>
<feature type="transmembrane region" description="Helical" evidence="6">
    <location>
        <begin position="141"/>
        <end position="162"/>
    </location>
</feature>
<dbReference type="HOGENOM" id="CLU_038944_8_0_5"/>
<proteinExistence type="inferred from homology"/>
<dbReference type="KEGG" id="acr:Acry_3291"/>
<dbReference type="RefSeq" id="WP_011930421.1">
    <property type="nucleotide sequence ID" value="NC_009467.1"/>
</dbReference>
<feature type="transmembrane region" description="Helical" evidence="6">
    <location>
        <begin position="55"/>
        <end position="75"/>
    </location>
</feature>
<dbReference type="InterPro" id="IPR032816">
    <property type="entry name" value="VTT_dom"/>
</dbReference>
<feature type="transmembrane region" description="Helical" evidence="6">
    <location>
        <begin position="169"/>
        <end position="189"/>
    </location>
</feature>
<comment type="subcellular location">
    <subcellularLocation>
        <location evidence="1 6">Cell membrane</location>
        <topology evidence="1 6">Multi-pass membrane protein</topology>
    </subcellularLocation>
</comment>
<evidence type="ECO:0000256" key="3">
    <source>
        <dbReference type="ARBA" id="ARBA00022692"/>
    </source>
</evidence>
<gene>
    <name evidence="8" type="ordered locus">Acry_3291</name>
</gene>
<evidence type="ECO:0000259" key="7">
    <source>
        <dbReference type="Pfam" id="PF09335"/>
    </source>
</evidence>
<keyword evidence="8" id="KW-0614">Plasmid</keyword>
<evidence type="ECO:0000256" key="4">
    <source>
        <dbReference type="ARBA" id="ARBA00022989"/>
    </source>
</evidence>
<dbReference type="GO" id="GO:0005886">
    <property type="term" value="C:plasma membrane"/>
    <property type="evidence" value="ECO:0007669"/>
    <property type="project" value="UniProtKB-SubCell"/>
</dbReference>
<evidence type="ECO:0000313" key="8">
    <source>
        <dbReference type="EMBL" id="ABQ28904.1"/>
    </source>
</evidence>
<evidence type="ECO:0000256" key="6">
    <source>
        <dbReference type="RuleBase" id="RU366058"/>
    </source>
</evidence>
<feature type="transmembrane region" description="Helical" evidence="6">
    <location>
        <begin position="12"/>
        <end position="35"/>
    </location>
</feature>
<evidence type="ECO:0000313" key="9">
    <source>
        <dbReference type="Proteomes" id="UP000000245"/>
    </source>
</evidence>
<keyword evidence="5 6" id="KW-0472">Membrane</keyword>
<dbReference type="Pfam" id="PF09335">
    <property type="entry name" value="VTT_dom"/>
    <property type="match status" value="1"/>
</dbReference>
<reference evidence="8 9" key="1">
    <citation type="submission" date="2007-05" db="EMBL/GenBank/DDBJ databases">
        <title>Complete sequence of plasmid1 pACRY01 of Acidiphilium cryptum JF-5.</title>
        <authorList>
            <consortium name="US DOE Joint Genome Institute"/>
            <person name="Copeland A."/>
            <person name="Lucas S."/>
            <person name="Lapidus A."/>
            <person name="Barry K."/>
            <person name="Detter J.C."/>
            <person name="Glavina del Rio T."/>
            <person name="Hammon N."/>
            <person name="Israni S."/>
            <person name="Dalin E."/>
            <person name="Tice H."/>
            <person name="Pitluck S."/>
            <person name="Sims D."/>
            <person name="Brettin T."/>
            <person name="Bruce D."/>
            <person name="Han C."/>
            <person name="Schmutz J."/>
            <person name="Larimer F."/>
            <person name="Land M."/>
            <person name="Hauser L."/>
            <person name="Kyrpides N."/>
            <person name="Kim E."/>
            <person name="Magnuson T."/>
            <person name="Richardson P."/>
        </authorList>
    </citation>
    <scope>NUCLEOTIDE SEQUENCE [LARGE SCALE GENOMIC DNA]</scope>
    <source>
        <strain evidence="9">JF-5</strain>
        <plasmid evidence="9">Plasmid pACRY01</plasmid>
    </source>
</reference>